<protein>
    <recommendedName>
        <fullName evidence="4">Peptidase A2 domain-containing protein</fullName>
    </recommendedName>
</protein>
<feature type="non-terminal residue" evidence="2">
    <location>
        <position position="1"/>
    </location>
</feature>
<feature type="compositionally biased region" description="Polar residues" evidence="1">
    <location>
        <begin position="87"/>
        <end position="100"/>
    </location>
</feature>
<dbReference type="Gene3D" id="2.40.70.10">
    <property type="entry name" value="Acid Proteases"/>
    <property type="match status" value="1"/>
</dbReference>
<feature type="compositionally biased region" description="Low complexity" evidence="1">
    <location>
        <begin position="140"/>
        <end position="161"/>
    </location>
</feature>
<dbReference type="OrthoDB" id="3068303at2759"/>
<feature type="non-terminal residue" evidence="2">
    <location>
        <position position="452"/>
    </location>
</feature>
<evidence type="ECO:0000256" key="1">
    <source>
        <dbReference type="SAM" id="MobiDB-lite"/>
    </source>
</evidence>
<evidence type="ECO:0008006" key="4">
    <source>
        <dbReference type="Google" id="ProtNLM"/>
    </source>
</evidence>
<organism evidence="2 3">
    <name type="scientific">Athelia psychrophila</name>
    <dbReference type="NCBI Taxonomy" id="1759441"/>
    <lineage>
        <taxon>Eukaryota</taxon>
        <taxon>Fungi</taxon>
        <taxon>Dikarya</taxon>
        <taxon>Basidiomycota</taxon>
        <taxon>Agaricomycotina</taxon>
        <taxon>Agaricomycetes</taxon>
        <taxon>Agaricomycetidae</taxon>
        <taxon>Atheliales</taxon>
        <taxon>Atheliaceae</taxon>
        <taxon>Athelia</taxon>
    </lineage>
</organism>
<dbReference type="InterPro" id="IPR021109">
    <property type="entry name" value="Peptidase_aspartic_dom_sf"/>
</dbReference>
<keyword evidence="3" id="KW-1185">Reference proteome</keyword>
<accession>A0A166HTZ4</accession>
<dbReference type="EMBL" id="KV417565">
    <property type="protein sequence ID" value="KZP19228.1"/>
    <property type="molecule type" value="Genomic_DNA"/>
</dbReference>
<dbReference type="AlphaFoldDB" id="A0A166HTZ4"/>
<dbReference type="CDD" id="cd00303">
    <property type="entry name" value="retropepsin_like"/>
    <property type="match status" value="1"/>
</dbReference>
<evidence type="ECO:0000313" key="3">
    <source>
        <dbReference type="Proteomes" id="UP000076532"/>
    </source>
</evidence>
<evidence type="ECO:0000313" key="2">
    <source>
        <dbReference type="EMBL" id="KZP19228.1"/>
    </source>
</evidence>
<sequence length="452" mass="49936">IGRLPAWPCRACGSANHWDRECPMWDRFQSKVKSAKWVEAGDPEEDGQLYTQVYQTFLAQIEDSTCVLSEEREDADQPLAEKEAALNQASSVVSEGNTPTILRKSSVEDVEDEDQLAQQRKPKARGASALEDADDEPVEAEAFANYSGIPSHSTTTGTPSHQTEALDPPLADTDPIRIPKRKKAAPGKAAVGTSVLSVRGRVNRLQEREIDLWLDSGADVSLISQDFLESLKVKPAIRQGMKMRLWQLTSKNETLAGYVNVPLFIQAEDGTMLETEVEAYVVPGMSVDILLGEDYQLCHEIAIRRSVETGTRIEFGGLPYCVKASRRHRKNVKFGNEKTIIRAAADLLIGPNSVASLKVDGYFQEDTEKDWLVEKSLLANDDDSFFAVPNVLFSSSNPIVPVMNPTDKPRYIRKGEAIGTIVNPGEFLDTPKSEQHWENMSKSAMSIAALIS</sequence>
<dbReference type="STRING" id="436010.A0A166HTZ4"/>
<gene>
    <name evidence="2" type="ORF">FIBSPDRAFT_715186</name>
</gene>
<reference evidence="2 3" key="1">
    <citation type="journal article" date="2016" name="Mol. Biol. Evol.">
        <title>Comparative Genomics of Early-Diverging Mushroom-Forming Fungi Provides Insights into the Origins of Lignocellulose Decay Capabilities.</title>
        <authorList>
            <person name="Nagy L.G."/>
            <person name="Riley R."/>
            <person name="Tritt A."/>
            <person name="Adam C."/>
            <person name="Daum C."/>
            <person name="Floudas D."/>
            <person name="Sun H."/>
            <person name="Yadav J.S."/>
            <person name="Pangilinan J."/>
            <person name="Larsson K.H."/>
            <person name="Matsuura K."/>
            <person name="Barry K."/>
            <person name="Labutti K."/>
            <person name="Kuo R."/>
            <person name="Ohm R.A."/>
            <person name="Bhattacharya S.S."/>
            <person name="Shirouzu T."/>
            <person name="Yoshinaga Y."/>
            <person name="Martin F.M."/>
            <person name="Grigoriev I.V."/>
            <person name="Hibbett D.S."/>
        </authorList>
    </citation>
    <scope>NUCLEOTIDE SEQUENCE [LARGE SCALE GENOMIC DNA]</scope>
    <source>
        <strain evidence="2 3">CBS 109695</strain>
    </source>
</reference>
<proteinExistence type="predicted"/>
<feature type="region of interest" description="Disordered" evidence="1">
    <location>
        <begin position="70"/>
        <end position="187"/>
    </location>
</feature>
<dbReference type="Proteomes" id="UP000076532">
    <property type="component" value="Unassembled WGS sequence"/>
</dbReference>
<name>A0A166HTZ4_9AGAM</name>